<keyword evidence="5" id="KW-1185">Reference proteome</keyword>
<organism evidence="5 6">
    <name type="scientific">Syphacia muris</name>
    <dbReference type="NCBI Taxonomy" id="451379"/>
    <lineage>
        <taxon>Eukaryota</taxon>
        <taxon>Metazoa</taxon>
        <taxon>Ecdysozoa</taxon>
        <taxon>Nematoda</taxon>
        <taxon>Chromadorea</taxon>
        <taxon>Rhabditida</taxon>
        <taxon>Spirurina</taxon>
        <taxon>Oxyuridomorpha</taxon>
        <taxon>Oxyuroidea</taxon>
        <taxon>Oxyuridae</taxon>
        <taxon>Syphacia</taxon>
    </lineage>
</organism>
<evidence type="ECO:0000313" key="6">
    <source>
        <dbReference type="WBParaSite" id="SMUV_0000383701-mRNA-1"/>
    </source>
</evidence>
<dbReference type="PANTHER" id="PTHR13134:SF3">
    <property type="entry name" value="TRAFFICKING PROTEIN PARTICLE COMPLEX SUBUNIT 13"/>
    <property type="match status" value="1"/>
</dbReference>
<evidence type="ECO:0000259" key="3">
    <source>
        <dbReference type="Pfam" id="PF23643"/>
    </source>
</evidence>
<dbReference type="InterPro" id="IPR010378">
    <property type="entry name" value="TRAPPC13"/>
</dbReference>
<dbReference type="AlphaFoldDB" id="A0A0N5AHI4"/>
<proteinExistence type="inferred from homology"/>
<evidence type="ECO:0000313" key="5">
    <source>
        <dbReference type="Proteomes" id="UP000046393"/>
    </source>
</evidence>
<dbReference type="STRING" id="451379.A0A0N5AHI4"/>
<evidence type="ECO:0000259" key="4">
    <source>
        <dbReference type="Pfam" id="PF23647"/>
    </source>
</evidence>
<dbReference type="GO" id="GO:1990072">
    <property type="term" value="C:TRAPPIII protein complex"/>
    <property type="evidence" value="ECO:0007669"/>
    <property type="project" value="TreeGrafter"/>
</dbReference>
<dbReference type="PANTHER" id="PTHR13134">
    <property type="entry name" value="TRAFFICKING PROTEIN PARTICLE COMPLEX SUBUNIT 13"/>
    <property type="match status" value="1"/>
</dbReference>
<dbReference type="Proteomes" id="UP000046393">
    <property type="component" value="Unplaced"/>
</dbReference>
<dbReference type="Pfam" id="PF06159">
    <property type="entry name" value="TRAPPC13_N"/>
    <property type="match status" value="1"/>
</dbReference>
<dbReference type="Pfam" id="PF23643">
    <property type="entry name" value="TRAPPC13_C"/>
    <property type="match status" value="1"/>
</dbReference>
<dbReference type="WBParaSite" id="SMUV_0000383701-mRNA-1">
    <property type="protein sequence ID" value="SMUV_0000383701-mRNA-1"/>
    <property type="gene ID" value="SMUV_0000383701"/>
</dbReference>
<evidence type="ECO:0000256" key="1">
    <source>
        <dbReference type="ARBA" id="ARBA00010785"/>
    </source>
</evidence>
<feature type="domain" description="Trafficking protein particle complex subunit 13 C-terminal" evidence="3">
    <location>
        <begin position="321"/>
        <end position="417"/>
    </location>
</feature>
<feature type="domain" description="Trafficking protein particle complex subunit 13 middle" evidence="4">
    <location>
        <begin position="176"/>
        <end position="294"/>
    </location>
</feature>
<evidence type="ECO:0000259" key="2">
    <source>
        <dbReference type="Pfam" id="PF06159"/>
    </source>
</evidence>
<accession>A0A0N5AHI4</accession>
<dbReference type="InterPro" id="IPR055429">
    <property type="entry name" value="TRAPPC13_M"/>
</dbReference>
<sequence>MSDTLRDQLLSLKVMRLARPKFHENTCVPVDPMDSMSSLIGSAVCKMTGQKEADIPVSEYLMVPQVFDNLYLGETFTFYICVQNESTQKATEICVKIDLQTTNQRITLAPTMEEANATLSSGEHLGQIVSHEIKEVGQHMELSPCYRLVCAVTYKTPGDDKMFFRKYFKFPVLKPIDVKTKFYNAENNDVYLEAQIQNTSELPMVLEKIVLEPSDFYLASEVLPSVNEKDDDREQRYLNQSDIRQFLYCLKPNIADYSLNYYKGGTSIGKLDMIWRTTMGERGHLQTSSLQRIVSLSFFDAFILFLAPGYGDIRLTVEKIPAVVKLKEVFEVSCKLHNCSERSLDLILTLDGSLQPNLIFTCVSGVRLGQLRPNVVVDFSFQLLPIQAGLQSISGIRVTDTFLKRTYEHDEIGQVLVV</sequence>
<dbReference type="Pfam" id="PF23647">
    <property type="entry name" value="TRAPPC13_M"/>
    <property type="match status" value="1"/>
</dbReference>
<dbReference type="InterPro" id="IPR055427">
    <property type="entry name" value="TRAPPC13_N"/>
</dbReference>
<feature type="domain" description="Trafficking protein particle complex subunit 13 N-terminal" evidence="2">
    <location>
        <begin position="8"/>
        <end position="172"/>
    </location>
</feature>
<name>A0A0N5AHI4_9BILA</name>
<protein>
    <submittedName>
        <fullName evidence="6">Trafficking protein particle complex subunit 13</fullName>
    </submittedName>
</protein>
<reference evidence="6" key="1">
    <citation type="submission" date="2017-02" db="UniProtKB">
        <authorList>
            <consortium name="WormBaseParasite"/>
        </authorList>
    </citation>
    <scope>IDENTIFICATION</scope>
</reference>
<comment type="similarity">
    <text evidence="1">Belongs to the TRAPPC13 family.</text>
</comment>
<dbReference type="InterPro" id="IPR055428">
    <property type="entry name" value="TRAPPC13_C"/>
</dbReference>